<sequence>MSNWSEGYVTDITYTHGYYHEMSPRHALVPLLQAGIAMPEVKNACELGFGQGVSINIHAAGSDAQWYGTDFNPAQVSFAREWAAESGSGAKLSDQAFAEFCQRDDLPEFGYIGLHGIWSWISDENRHIIVDFIRRKLAVGGVLYISYNTLPGWAATSPIQHLLSVWDKNMAASTDDYRKRVTQAVAFGSEIFAQSNLQQKSSELSEFIEDLKKKDYRYLAHEYFNQEWRPMYFTEVADHLESAKLNYVCSSSYLEDFTNTNFSNEQEEIFNKLPNYRMQQTAKDYMLGRRFRRDLWVKGGVQLSGKRLNEARGRLQFMLITDRDKLSGVLTYYRQTQLINEHLDAILDVIGDKKPHRLSDIYAAIKDKNIMNEPQLFMIMALLFAKKDVVLVQEQETIAAAKKKCDALNQHIMTLAENSQQIAHLASPVTGEAVVCSQLDMLFTAAVNKGISKSKQMAQHVWDIFKLQGSTLNKDGQPLQGDEANLAELERLAGEFNENKLALLRQLGIAKK</sequence>
<name>A0A378UFF7_BERDE</name>
<organism evidence="3 4">
    <name type="scientific">Bergeriella denitrificans</name>
    <name type="common">Neisseria denitrificans</name>
    <dbReference type="NCBI Taxonomy" id="494"/>
    <lineage>
        <taxon>Bacteria</taxon>
        <taxon>Pseudomonadati</taxon>
        <taxon>Pseudomonadota</taxon>
        <taxon>Betaproteobacteria</taxon>
        <taxon>Neisseriales</taxon>
        <taxon>Neisseriaceae</taxon>
        <taxon>Bergeriella</taxon>
    </lineage>
</organism>
<dbReference type="GO" id="GO:0032259">
    <property type="term" value="P:methylation"/>
    <property type="evidence" value="ECO:0007669"/>
    <property type="project" value="UniProtKB-KW"/>
</dbReference>
<dbReference type="RefSeq" id="WP_147283874.1">
    <property type="nucleotide sequence ID" value="NZ_CP181246.1"/>
</dbReference>
<dbReference type="AlphaFoldDB" id="A0A378UFF7"/>
<keyword evidence="4" id="KW-1185">Reference proteome</keyword>
<keyword evidence="3" id="KW-0489">Methyltransferase</keyword>
<dbReference type="EMBL" id="UGQS01000001">
    <property type="protein sequence ID" value="STZ75910.1"/>
    <property type="molecule type" value="Genomic_DNA"/>
</dbReference>
<feature type="coiled-coil region" evidence="1">
    <location>
        <begin position="479"/>
        <end position="506"/>
    </location>
</feature>
<reference evidence="3 4" key="1">
    <citation type="submission" date="2018-06" db="EMBL/GenBank/DDBJ databases">
        <authorList>
            <consortium name="Pathogen Informatics"/>
            <person name="Doyle S."/>
        </authorList>
    </citation>
    <scope>NUCLEOTIDE SEQUENCE [LARGE SCALE GENOMIC DNA]</scope>
    <source>
        <strain evidence="3 4">NCTC10295</strain>
    </source>
</reference>
<dbReference type="InterPro" id="IPR018773">
    <property type="entry name" value="MeTrfase_reg_dom_prd"/>
</dbReference>
<proteinExistence type="predicted"/>
<feature type="coiled-coil region" evidence="1">
    <location>
        <begin position="391"/>
        <end position="418"/>
    </location>
</feature>
<accession>A0A378UFF7</accession>
<protein>
    <submittedName>
        <fullName evidence="3">Methyltransferase domain protein</fullName>
    </submittedName>
</protein>
<dbReference type="InterPro" id="IPR029063">
    <property type="entry name" value="SAM-dependent_MTases_sf"/>
</dbReference>
<evidence type="ECO:0000256" key="1">
    <source>
        <dbReference type="SAM" id="Coils"/>
    </source>
</evidence>
<evidence type="ECO:0000313" key="3">
    <source>
        <dbReference type="EMBL" id="STZ75910.1"/>
    </source>
</evidence>
<evidence type="ECO:0000259" key="2">
    <source>
        <dbReference type="Pfam" id="PF10119"/>
    </source>
</evidence>
<dbReference type="GO" id="GO:0008168">
    <property type="term" value="F:methyltransferase activity"/>
    <property type="evidence" value="ECO:0007669"/>
    <property type="project" value="UniProtKB-KW"/>
</dbReference>
<dbReference type="Proteomes" id="UP000254651">
    <property type="component" value="Unassembled WGS sequence"/>
</dbReference>
<evidence type="ECO:0000313" key="4">
    <source>
        <dbReference type="Proteomes" id="UP000254651"/>
    </source>
</evidence>
<dbReference type="CDD" id="cd02440">
    <property type="entry name" value="AdoMet_MTases"/>
    <property type="match status" value="1"/>
</dbReference>
<dbReference type="SUPFAM" id="SSF53335">
    <property type="entry name" value="S-adenosyl-L-methionine-dependent methyltransferases"/>
    <property type="match status" value="1"/>
</dbReference>
<dbReference type="Gene3D" id="3.40.50.150">
    <property type="entry name" value="Vaccinia Virus protein VP39"/>
    <property type="match status" value="1"/>
</dbReference>
<gene>
    <name evidence="3" type="ORF">NCTC10295_00664</name>
</gene>
<feature type="domain" description="Methyltransferase regulatory" evidence="2">
    <location>
        <begin position="217"/>
        <end position="298"/>
    </location>
</feature>
<keyword evidence="1" id="KW-0175">Coiled coil</keyword>
<dbReference type="Pfam" id="PF10119">
    <property type="entry name" value="MethyTransf_Reg"/>
    <property type="match status" value="1"/>
</dbReference>
<keyword evidence="3" id="KW-0808">Transferase</keyword>